<dbReference type="EMBL" id="CP017717">
    <property type="protein sequence ID" value="AQZ68806.1"/>
    <property type="molecule type" value="Genomic_DNA"/>
</dbReference>
<dbReference type="InterPro" id="IPR036388">
    <property type="entry name" value="WH-like_DNA-bd_sf"/>
</dbReference>
<feature type="region of interest" description="Disordered" evidence="1">
    <location>
        <begin position="51"/>
        <end position="78"/>
    </location>
</feature>
<organism evidence="2 3">
    <name type="scientific">[Actinomadura] parvosata subsp. kistnae</name>
    <dbReference type="NCBI Taxonomy" id="1909395"/>
    <lineage>
        <taxon>Bacteria</taxon>
        <taxon>Bacillati</taxon>
        <taxon>Actinomycetota</taxon>
        <taxon>Actinomycetes</taxon>
        <taxon>Streptosporangiales</taxon>
        <taxon>Streptosporangiaceae</taxon>
        <taxon>Nonomuraea</taxon>
    </lineage>
</organism>
<evidence type="ECO:0000256" key="1">
    <source>
        <dbReference type="SAM" id="MobiDB-lite"/>
    </source>
</evidence>
<keyword evidence="3" id="KW-1185">Reference proteome</keyword>
<dbReference type="STRING" id="1909395.BKM31_51575"/>
<gene>
    <name evidence="2" type="ORF">BKM31_51575</name>
</gene>
<dbReference type="KEGG" id="noa:BKM31_51575"/>
<dbReference type="Proteomes" id="UP000190797">
    <property type="component" value="Chromosome"/>
</dbReference>
<reference evidence="3" key="1">
    <citation type="journal article" date="2017" name="Med. Chem. Commun.">
        <title>Nonomuraea sp. ATCC 55076 harbours the largest actinomycete chromosome to date and the kistamicin biosynthetic gene cluster.</title>
        <authorList>
            <person name="Nazari B."/>
            <person name="Forneris C.C."/>
            <person name="Gibson M.I."/>
            <person name="Moon K."/>
            <person name="Schramma K.R."/>
            <person name="Seyedsayamdost M.R."/>
        </authorList>
    </citation>
    <scope>NUCLEOTIDE SEQUENCE [LARGE SCALE GENOMIC DNA]</scope>
    <source>
        <strain evidence="3">ATCC 55076</strain>
    </source>
</reference>
<protein>
    <submittedName>
        <fullName evidence="2">Uncharacterized protein</fullName>
    </submittedName>
</protein>
<sequence>MIVRWEYAAGSAGSTVLILMAMRGAPVARAVIERSRRAARALRRDGLIRTEPGMGSFVTTPEERREMGVERAAAPQAE</sequence>
<dbReference type="Gene3D" id="1.10.10.10">
    <property type="entry name" value="Winged helix-like DNA-binding domain superfamily/Winged helix DNA-binding domain"/>
    <property type="match status" value="1"/>
</dbReference>
<evidence type="ECO:0000313" key="2">
    <source>
        <dbReference type="EMBL" id="AQZ68806.1"/>
    </source>
</evidence>
<proteinExistence type="predicted"/>
<accession>A0A1V0AF32</accession>
<dbReference type="AlphaFoldDB" id="A0A1V0AF32"/>
<evidence type="ECO:0000313" key="3">
    <source>
        <dbReference type="Proteomes" id="UP000190797"/>
    </source>
</evidence>
<name>A0A1V0AF32_9ACTN</name>